<evidence type="ECO:0000313" key="1">
    <source>
        <dbReference type="EMBL" id="GMA40323.1"/>
    </source>
</evidence>
<sequence length="74" mass="8124">MPARAEMSRVVVPWKPRSAKASVAAASSRPEDGLVDDDVFALTTAALRWSLDGWPVMSESKQTLTAEQALSHWR</sequence>
<proteinExistence type="predicted"/>
<dbReference type="Proteomes" id="UP001157126">
    <property type="component" value="Unassembled WGS sequence"/>
</dbReference>
<name>A0ABQ6IUF9_9MICO</name>
<dbReference type="EMBL" id="BSUO01000001">
    <property type="protein sequence ID" value="GMA40323.1"/>
    <property type="molecule type" value="Genomic_DNA"/>
</dbReference>
<gene>
    <name evidence="1" type="ORF">GCM10025883_23680</name>
</gene>
<keyword evidence="2" id="KW-1185">Reference proteome</keyword>
<accession>A0ABQ6IUF9</accession>
<protein>
    <submittedName>
        <fullName evidence="1">Uncharacterized protein</fullName>
    </submittedName>
</protein>
<organism evidence="1 2">
    <name type="scientific">Mobilicoccus caccae</name>
    <dbReference type="NCBI Taxonomy" id="1859295"/>
    <lineage>
        <taxon>Bacteria</taxon>
        <taxon>Bacillati</taxon>
        <taxon>Actinomycetota</taxon>
        <taxon>Actinomycetes</taxon>
        <taxon>Micrococcales</taxon>
        <taxon>Dermatophilaceae</taxon>
        <taxon>Mobilicoccus</taxon>
    </lineage>
</organism>
<comment type="caution">
    <text evidence="1">The sequence shown here is derived from an EMBL/GenBank/DDBJ whole genome shotgun (WGS) entry which is preliminary data.</text>
</comment>
<evidence type="ECO:0000313" key="2">
    <source>
        <dbReference type="Proteomes" id="UP001157126"/>
    </source>
</evidence>
<reference evidence="2" key="1">
    <citation type="journal article" date="2019" name="Int. J. Syst. Evol. Microbiol.">
        <title>The Global Catalogue of Microorganisms (GCM) 10K type strain sequencing project: providing services to taxonomists for standard genome sequencing and annotation.</title>
        <authorList>
            <consortium name="The Broad Institute Genomics Platform"/>
            <consortium name="The Broad Institute Genome Sequencing Center for Infectious Disease"/>
            <person name="Wu L."/>
            <person name="Ma J."/>
        </authorList>
    </citation>
    <scope>NUCLEOTIDE SEQUENCE [LARGE SCALE GENOMIC DNA]</scope>
    <source>
        <strain evidence="2">NBRC 113072</strain>
    </source>
</reference>